<sequence length="66" mass="7641">QIKKLDSISLILCSLCDHKDYVVLASCSTTNLKTEIKRYIKNHGYVIFLQPVIFDQLININLLLIY</sequence>
<reference evidence="1 2" key="1">
    <citation type="submission" date="2021-06" db="EMBL/GenBank/DDBJ databases">
        <authorList>
            <person name="Kallberg Y."/>
            <person name="Tangrot J."/>
            <person name="Rosling A."/>
        </authorList>
    </citation>
    <scope>NUCLEOTIDE SEQUENCE [LARGE SCALE GENOMIC DNA]</scope>
    <source>
        <strain evidence="1 2">120-4 pot B 10/14</strain>
    </source>
</reference>
<protein>
    <submittedName>
        <fullName evidence="1">41524_t:CDS:1</fullName>
    </submittedName>
</protein>
<dbReference type="EMBL" id="CAJVQB010002993">
    <property type="protein sequence ID" value="CAG8594104.1"/>
    <property type="molecule type" value="Genomic_DNA"/>
</dbReference>
<proteinExistence type="predicted"/>
<evidence type="ECO:0000313" key="1">
    <source>
        <dbReference type="EMBL" id="CAG8594104.1"/>
    </source>
</evidence>
<organism evidence="1 2">
    <name type="scientific">Gigaspora margarita</name>
    <dbReference type="NCBI Taxonomy" id="4874"/>
    <lineage>
        <taxon>Eukaryota</taxon>
        <taxon>Fungi</taxon>
        <taxon>Fungi incertae sedis</taxon>
        <taxon>Mucoromycota</taxon>
        <taxon>Glomeromycotina</taxon>
        <taxon>Glomeromycetes</taxon>
        <taxon>Diversisporales</taxon>
        <taxon>Gigasporaceae</taxon>
        <taxon>Gigaspora</taxon>
    </lineage>
</organism>
<name>A0ABN7UJM0_GIGMA</name>
<accession>A0ABN7UJM0</accession>
<evidence type="ECO:0000313" key="2">
    <source>
        <dbReference type="Proteomes" id="UP000789901"/>
    </source>
</evidence>
<gene>
    <name evidence="1" type="ORF">GMARGA_LOCUS6553</name>
</gene>
<comment type="caution">
    <text evidence="1">The sequence shown here is derived from an EMBL/GenBank/DDBJ whole genome shotgun (WGS) entry which is preliminary data.</text>
</comment>
<feature type="non-terminal residue" evidence="1">
    <location>
        <position position="1"/>
    </location>
</feature>
<dbReference type="Proteomes" id="UP000789901">
    <property type="component" value="Unassembled WGS sequence"/>
</dbReference>
<keyword evidence="2" id="KW-1185">Reference proteome</keyword>